<feature type="compositionally biased region" description="Polar residues" evidence="1">
    <location>
        <begin position="148"/>
        <end position="163"/>
    </location>
</feature>
<dbReference type="InterPro" id="IPR050320">
    <property type="entry name" value="N5-glutamine_MTase"/>
</dbReference>
<dbReference type="EMBL" id="MFCV01000044">
    <property type="protein sequence ID" value="OGE30761.1"/>
    <property type="molecule type" value="Genomic_DNA"/>
</dbReference>
<name>A0A1F5JPZ7_9BACT</name>
<evidence type="ECO:0000259" key="2">
    <source>
        <dbReference type="Pfam" id="PF13847"/>
    </source>
</evidence>
<sequence>MNKKNMPKAYLLRYVEFYKLKFKVTPDVLIPRPETELLIDEILKFYTLNPKPFTLVDIGTGSGNIAVSIAKQLPTRRVGIRIVATDISNKALKVAKQNAKFHGVENRITFIESNLLSYWVTPAKSEVSKVIGAVEHTSHSITEELSGAKQTNSERPGSASSTLRPDKLGGRTQLIIVANLPYIPTQRIPTLDSSVKDFEPHLALDGGPDGFDLYRNLFAQIKQKDWNPALIVCEIDYTQESIAKSEPKKYFPGYEIEVKKDLAKNIRILKILTVEGTLKQ</sequence>
<reference evidence="3 4" key="1">
    <citation type="journal article" date="2016" name="Nat. Commun.">
        <title>Thousands of microbial genomes shed light on interconnected biogeochemical processes in an aquifer system.</title>
        <authorList>
            <person name="Anantharaman K."/>
            <person name="Brown C.T."/>
            <person name="Hug L.A."/>
            <person name="Sharon I."/>
            <person name="Castelle C.J."/>
            <person name="Probst A.J."/>
            <person name="Thomas B.C."/>
            <person name="Singh A."/>
            <person name="Wilkins M.J."/>
            <person name="Karaoz U."/>
            <person name="Brodie E.L."/>
            <person name="Williams K.H."/>
            <person name="Hubbard S.S."/>
            <person name="Banfield J.F."/>
        </authorList>
    </citation>
    <scope>NUCLEOTIDE SEQUENCE [LARGE SCALE GENOMIC DNA]</scope>
</reference>
<proteinExistence type="predicted"/>
<evidence type="ECO:0000256" key="1">
    <source>
        <dbReference type="SAM" id="MobiDB-lite"/>
    </source>
</evidence>
<accession>A0A1F5JPZ7</accession>
<dbReference type="PANTHER" id="PTHR18895:SF74">
    <property type="entry name" value="MTRF1L RELEASE FACTOR GLUTAMINE METHYLTRANSFERASE"/>
    <property type="match status" value="1"/>
</dbReference>
<dbReference type="AlphaFoldDB" id="A0A1F5JPZ7"/>
<dbReference type="SUPFAM" id="SSF53335">
    <property type="entry name" value="S-adenosyl-L-methionine-dependent methyltransferases"/>
    <property type="match status" value="1"/>
</dbReference>
<dbReference type="InterPro" id="IPR025714">
    <property type="entry name" value="Methyltranfer_dom"/>
</dbReference>
<feature type="domain" description="Methyltransferase" evidence="2">
    <location>
        <begin position="54"/>
        <end position="115"/>
    </location>
</feature>
<dbReference type="Pfam" id="PF13847">
    <property type="entry name" value="Methyltransf_31"/>
    <property type="match status" value="1"/>
</dbReference>
<comment type="caution">
    <text evidence="3">The sequence shown here is derived from an EMBL/GenBank/DDBJ whole genome shotgun (WGS) entry which is preliminary data.</text>
</comment>
<dbReference type="Gene3D" id="3.40.50.150">
    <property type="entry name" value="Vaccinia Virus protein VP39"/>
    <property type="match status" value="1"/>
</dbReference>
<dbReference type="CDD" id="cd02440">
    <property type="entry name" value="AdoMet_MTases"/>
    <property type="match status" value="1"/>
</dbReference>
<evidence type="ECO:0000313" key="4">
    <source>
        <dbReference type="Proteomes" id="UP000176902"/>
    </source>
</evidence>
<evidence type="ECO:0000313" key="3">
    <source>
        <dbReference type="EMBL" id="OGE30761.1"/>
    </source>
</evidence>
<dbReference type="Proteomes" id="UP000176902">
    <property type="component" value="Unassembled WGS sequence"/>
</dbReference>
<dbReference type="STRING" id="1797768.A3C59_03535"/>
<dbReference type="InterPro" id="IPR029063">
    <property type="entry name" value="SAM-dependent_MTases_sf"/>
</dbReference>
<organism evidence="3 4">
    <name type="scientific">Candidatus Daviesbacteria bacterium RIFCSPHIGHO2_02_FULL_36_13</name>
    <dbReference type="NCBI Taxonomy" id="1797768"/>
    <lineage>
        <taxon>Bacteria</taxon>
        <taxon>Candidatus Daviesiibacteriota</taxon>
    </lineage>
</organism>
<gene>
    <name evidence="3" type="ORF">A3C59_03535</name>
</gene>
<feature type="region of interest" description="Disordered" evidence="1">
    <location>
        <begin position="142"/>
        <end position="166"/>
    </location>
</feature>
<protein>
    <recommendedName>
        <fullName evidence="2">Methyltransferase domain-containing protein</fullName>
    </recommendedName>
</protein>
<dbReference type="PANTHER" id="PTHR18895">
    <property type="entry name" value="HEMK METHYLTRANSFERASE"/>
    <property type="match status" value="1"/>
</dbReference>